<dbReference type="Gene3D" id="3.30.70.2390">
    <property type="match status" value="1"/>
</dbReference>
<feature type="transmembrane region" description="Helical" evidence="1">
    <location>
        <begin position="20"/>
        <end position="43"/>
    </location>
</feature>
<protein>
    <recommendedName>
        <fullName evidence="2">LytR/CpsA/Psr regulator C-terminal domain-containing protein</fullName>
    </recommendedName>
</protein>
<evidence type="ECO:0000313" key="3">
    <source>
        <dbReference type="EMBL" id="OGL79121.1"/>
    </source>
</evidence>
<dbReference type="Pfam" id="PF13399">
    <property type="entry name" value="LytR_C"/>
    <property type="match status" value="1"/>
</dbReference>
<comment type="caution">
    <text evidence="3">The sequence shown here is derived from an EMBL/GenBank/DDBJ whole genome shotgun (WGS) entry which is preliminary data.</text>
</comment>
<dbReference type="InterPro" id="IPR027381">
    <property type="entry name" value="LytR/CpsA/Psr_C"/>
</dbReference>
<dbReference type="STRING" id="1802399.A3E39_04120"/>
<dbReference type="AlphaFoldDB" id="A0A1F7ULH9"/>
<dbReference type="Proteomes" id="UP000176603">
    <property type="component" value="Unassembled WGS sequence"/>
</dbReference>
<keyword evidence="1" id="KW-1133">Transmembrane helix</keyword>
<name>A0A1F7ULH9_9BACT</name>
<dbReference type="EMBL" id="MGEH01000017">
    <property type="protein sequence ID" value="OGL79121.1"/>
    <property type="molecule type" value="Genomic_DNA"/>
</dbReference>
<evidence type="ECO:0000256" key="1">
    <source>
        <dbReference type="SAM" id="Phobius"/>
    </source>
</evidence>
<accession>A0A1F7ULH9</accession>
<evidence type="ECO:0000313" key="4">
    <source>
        <dbReference type="Proteomes" id="UP000176603"/>
    </source>
</evidence>
<gene>
    <name evidence="3" type="ORF">A3E39_04120</name>
</gene>
<proteinExistence type="predicted"/>
<evidence type="ECO:0000259" key="2">
    <source>
        <dbReference type="Pfam" id="PF13399"/>
    </source>
</evidence>
<reference evidence="3 4" key="1">
    <citation type="journal article" date="2016" name="Nat. Commun.">
        <title>Thousands of microbial genomes shed light on interconnected biogeochemical processes in an aquifer system.</title>
        <authorList>
            <person name="Anantharaman K."/>
            <person name="Brown C.T."/>
            <person name="Hug L.A."/>
            <person name="Sharon I."/>
            <person name="Castelle C.J."/>
            <person name="Probst A.J."/>
            <person name="Thomas B.C."/>
            <person name="Singh A."/>
            <person name="Wilkins M.J."/>
            <person name="Karaoz U."/>
            <person name="Brodie E.L."/>
            <person name="Williams K.H."/>
            <person name="Hubbard S.S."/>
            <person name="Banfield J.F."/>
        </authorList>
    </citation>
    <scope>NUCLEOTIDE SEQUENCE [LARGE SCALE GENOMIC DNA]</scope>
</reference>
<keyword evidence="1" id="KW-0812">Transmembrane</keyword>
<feature type="domain" description="LytR/CpsA/Psr regulator C-terminal" evidence="2">
    <location>
        <begin position="156"/>
        <end position="242"/>
    </location>
</feature>
<organism evidence="3 4">
    <name type="scientific">Candidatus Uhrbacteria bacterium RIFCSPHIGHO2_12_FULL_60_25</name>
    <dbReference type="NCBI Taxonomy" id="1802399"/>
    <lineage>
        <taxon>Bacteria</taxon>
        <taxon>Candidatus Uhriibacteriota</taxon>
    </lineage>
</organism>
<keyword evidence="1" id="KW-0472">Membrane</keyword>
<sequence>MIRKPPLKKSVAAPASTQRFFGQPVVILAVVAAMAVAAVYLWITQPKPPSAPPTAETSPEVKRQVDDIVARVAELITVNPNEKPYVAMVSDIEAVRQANPVFYRDAEEGDKVLIWSDKAVIYSPSKDKLVAVVTAQASGIPTAPQSATSTMAAEDATIEIRNGSGVAGAAGRLRTTLTDAGLTVSKIGDARTRPEQTLVIDLSSGKAPVTVQKTLELTGGAAGTVPDGEPGSSAGILVIIGTGATQ</sequence>